<dbReference type="PANTHER" id="PTHR21181:SF13">
    <property type="entry name" value="NADH DEHYDROGENASE (UBIQUINONE) COMPLEX I, ASSEMBLY FACTOR 6"/>
    <property type="match status" value="1"/>
</dbReference>
<comment type="function">
    <text evidence="7">Involved in the assembly of mitochondrial NADH:ubiquinone oxidoreductase complex (complex I) at early stages. May play a role in the biogenesis of complex I subunit MT-ND1.</text>
</comment>
<evidence type="ECO:0000256" key="6">
    <source>
        <dbReference type="ARBA" id="ARBA00038273"/>
    </source>
</evidence>
<dbReference type="Proteomes" id="UP000694569">
    <property type="component" value="Unplaced"/>
</dbReference>
<comment type="subcellular location">
    <subcellularLocation>
        <location evidence="1">Mitochondrion inner membrane</location>
    </subcellularLocation>
</comment>
<sequence>MLPLTLTMAGRGALRVPGPLSLCNTRGMSSDMSSAGYCMDMVRKCDYEGFLCALVLPPGSRNSAFALRAFNVELSQVKDSVSQRSLGMMRMQFWRDAVQKIYNGSPPQHPVVLELSKAVQKHKLTKRWLTRIIDEREKDLQDKPYHSLKDLESYAENTQSSLLYLTLETLNVKDVHADHAASHIGKAQGIVTCLRAVPYHSSRRQVILPIDLCMLHGASQEEFVRGSQEKNVKDVVYDLAGQAHVHLEHARSFKDKVQGPAFAAFSITLALDSYLRKLQKVDFNVFHPSLQRRNGLLPLYLYFRSWRKTY</sequence>
<evidence type="ECO:0000256" key="2">
    <source>
        <dbReference type="ARBA" id="ARBA00022792"/>
    </source>
</evidence>
<gene>
    <name evidence="9" type="primary">NDUFAF6</name>
</gene>
<evidence type="ECO:0000256" key="4">
    <source>
        <dbReference type="ARBA" id="ARBA00023128"/>
    </source>
</evidence>
<dbReference type="InterPro" id="IPR008949">
    <property type="entry name" value="Isoprenoid_synthase_dom_sf"/>
</dbReference>
<evidence type="ECO:0000256" key="8">
    <source>
        <dbReference type="ARBA" id="ARBA00069034"/>
    </source>
</evidence>
<keyword evidence="4" id="KW-0496">Mitochondrion</keyword>
<dbReference type="GeneTree" id="ENSGT00510000048688"/>
<name>A0A8C5PGY4_9ANUR</name>
<evidence type="ECO:0000256" key="3">
    <source>
        <dbReference type="ARBA" id="ARBA00022946"/>
    </source>
</evidence>
<dbReference type="FunFam" id="1.10.600.10:FF:000013">
    <property type="entry name" value="NADH dehydrogenase (ubiquinone) complex I, assembly factor 6"/>
    <property type="match status" value="1"/>
</dbReference>
<dbReference type="GO" id="GO:0032981">
    <property type="term" value="P:mitochondrial respiratory chain complex I assembly"/>
    <property type="evidence" value="ECO:0007669"/>
    <property type="project" value="TreeGrafter"/>
</dbReference>
<protein>
    <recommendedName>
        <fullName evidence="8">NADH dehydrogenase (ubiquinone) complex I, assembly factor 6</fullName>
    </recommendedName>
</protein>
<keyword evidence="2" id="KW-0999">Mitochondrion inner membrane</keyword>
<evidence type="ECO:0000313" key="9">
    <source>
        <dbReference type="Ensembl" id="ENSLLEP00000022642.1"/>
    </source>
</evidence>
<reference evidence="9" key="1">
    <citation type="submission" date="2025-08" db="UniProtKB">
        <authorList>
            <consortium name="Ensembl"/>
        </authorList>
    </citation>
    <scope>IDENTIFICATION</scope>
</reference>
<keyword evidence="3" id="KW-0809">Transit peptide</keyword>
<dbReference type="Pfam" id="PF00494">
    <property type="entry name" value="SQS_PSY"/>
    <property type="match status" value="1"/>
</dbReference>
<dbReference type="PANTHER" id="PTHR21181">
    <property type="match status" value="1"/>
</dbReference>
<dbReference type="AlphaFoldDB" id="A0A8C5PGY4"/>
<comment type="similarity">
    <text evidence="6">Belongs to the NDUFAF6 family.</text>
</comment>
<dbReference type="Ensembl" id="ENSLLET00000023514.1">
    <property type="protein sequence ID" value="ENSLLEP00000022642.1"/>
    <property type="gene ID" value="ENSLLEG00000014372.1"/>
</dbReference>
<keyword evidence="5" id="KW-0472">Membrane</keyword>
<dbReference type="Gene3D" id="1.10.600.10">
    <property type="entry name" value="Farnesyl Diphosphate Synthase"/>
    <property type="match status" value="1"/>
</dbReference>
<dbReference type="GO" id="GO:0005743">
    <property type="term" value="C:mitochondrial inner membrane"/>
    <property type="evidence" value="ECO:0007669"/>
    <property type="project" value="UniProtKB-SubCell"/>
</dbReference>
<organism evidence="9 10">
    <name type="scientific">Leptobrachium leishanense</name>
    <name type="common">Leishan spiny toad</name>
    <dbReference type="NCBI Taxonomy" id="445787"/>
    <lineage>
        <taxon>Eukaryota</taxon>
        <taxon>Metazoa</taxon>
        <taxon>Chordata</taxon>
        <taxon>Craniata</taxon>
        <taxon>Vertebrata</taxon>
        <taxon>Euteleostomi</taxon>
        <taxon>Amphibia</taxon>
        <taxon>Batrachia</taxon>
        <taxon>Anura</taxon>
        <taxon>Pelobatoidea</taxon>
        <taxon>Megophryidae</taxon>
        <taxon>Leptobrachium</taxon>
    </lineage>
</organism>
<dbReference type="SUPFAM" id="SSF48576">
    <property type="entry name" value="Terpenoid synthases"/>
    <property type="match status" value="1"/>
</dbReference>
<evidence type="ECO:0000256" key="5">
    <source>
        <dbReference type="ARBA" id="ARBA00023136"/>
    </source>
</evidence>
<proteinExistence type="inferred from homology"/>
<keyword evidence="10" id="KW-1185">Reference proteome</keyword>
<dbReference type="OrthoDB" id="270318at2759"/>
<evidence type="ECO:0000313" key="10">
    <source>
        <dbReference type="Proteomes" id="UP000694569"/>
    </source>
</evidence>
<dbReference type="InterPro" id="IPR002060">
    <property type="entry name" value="Squ/phyt_synthse"/>
</dbReference>
<evidence type="ECO:0000256" key="1">
    <source>
        <dbReference type="ARBA" id="ARBA00004273"/>
    </source>
</evidence>
<accession>A0A8C5PGY4</accession>
<evidence type="ECO:0000256" key="7">
    <source>
        <dbReference type="ARBA" id="ARBA00056665"/>
    </source>
</evidence>
<reference evidence="9" key="2">
    <citation type="submission" date="2025-09" db="UniProtKB">
        <authorList>
            <consortium name="Ensembl"/>
        </authorList>
    </citation>
    <scope>IDENTIFICATION</scope>
</reference>